<evidence type="ECO:0000256" key="1">
    <source>
        <dbReference type="ARBA" id="ARBA00005495"/>
    </source>
</evidence>
<accession>A0A399QZL2</accession>
<keyword evidence="3" id="KW-0862">Zinc</keyword>
<dbReference type="PROSITE" id="PS51891">
    <property type="entry name" value="CENP_V_GFA"/>
    <property type="match status" value="1"/>
</dbReference>
<name>A0A399QZL2_9PROT</name>
<keyword evidence="6" id="KW-1185">Reference proteome</keyword>
<dbReference type="Gene3D" id="2.170.150.70">
    <property type="match status" value="1"/>
</dbReference>
<dbReference type="GO" id="GO:0046872">
    <property type="term" value="F:metal ion binding"/>
    <property type="evidence" value="ECO:0007669"/>
    <property type="project" value="UniProtKB-KW"/>
</dbReference>
<dbReference type="GO" id="GO:0016846">
    <property type="term" value="F:carbon-sulfur lyase activity"/>
    <property type="evidence" value="ECO:0007669"/>
    <property type="project" value="InterPro"/>
</dbReference>
<evidence type="ECO:0000313" key="6">
    <source>
        <dbReference type="Proteomes" id="UP000265431"/>
    </source>
</evidence>
<feature type="domain" description="CENP-V/GFA" evidence="4">
    <location>
        <begin position="2"/>
        <end position="120"/>
    </location>
</feature>
<evidence type="ECO:0000313" key="5">
    <source>
        <dbReference type="EMBL" id="RIJ24330.1"/>
    </source>
</evidence>
<evidence type="ECO:0000259" key="4">
    <source>
        <dbReference type="PROSITE" id="PS51891"/>
    </source>
</evidence>
<dbReference type="PANTHER" id="PTHR28620:SF1">
    <property type="entry name" value="CENP-V_GFA DOMAIN-CONTAINING PROTEIN"/>
    <property type="match status" value="1"/>
</dbReference>
<sequence>MMTANCLCGAVHITIAAKPDFIFDCNCSLCRKTGAAWGYFKPESVSAKGETIGYARSDKALAAVDVHSCTACGATTHWVRTDEFRNQHQVNDMVGVNMRLFDPDQLDGVPVQFPDGKNWMGEGAFDFRREGLTIGVDARW</sequence>
<comment type="similarity">
    <text evidence="1">Belongs to the Gfa family.</text>
</comment>
<dbReference type="Pfam" id="PF04828">
    <property type="entry name" value="GFA"/>
    <property type="match status" value="1"/>
</dbReference>
<keyword evidence="2" id="KW-0479">Metal-binding</keyword>
<reference evidence="5 6" key="1">
    <citation type="submission" date="2018-08" db="EMBL/GenBank/DDBJ databases">
        <title>Henriciella mobilis sp. nov., isolated from seawater.</title>
        <authorList>
            <person name="Cheng H."/>
            <person name="Wu Y.-H."/>
            <person name="Xu X.-W."/>
            <person name="Guo L.-L."/>
        </authorList>
    </citation>
    <scope>NUCLEOTIDE SEQUENCE [LARGE SCALE GENOMIC DNA]</scope>
    <source>
        <strain evidence="5 6">CCUG66934</strain>
    </source>
</reference>
<gene>
    <name evidence="5" type="ORF">D1224_08840</name>
</gene>
<dbReference type="OrthoDB" id="9807246at2"/>
<dbReference type="SUPFAM" id="SSF51316">
    <property type="entry name" value="Mss4-like"/>
    <property type="match status" value="1"/>
</dbReference>
<dbReference type="InterPro" id="IPR006913">
    <property type="entry name" value="CENP-V/GFA"/>
</dbReference>
<comment type="caution">
    <text evidence="5">The sequence shown here is derived from an EMBL/GenBank/DDBJ whole genome shotgun (WGS) entry which is preliminary data.</text>
</comment>
<dbReference type="PANTHER" id="PTHR28620">
    <property type="entry name" value="CENTROMERE PROTEIN V"/>
    <property type="match status" value="1"/>
</dbReference>
<protein>
    <submittedName>
        <fullName evidence="5">GFA family protein</fullName>
    </submittedName>
</protein>
<evidence type="ECO:0000256" key="2">
    <source>
        <dbReference type="ARBA" id="ARBA00022723"/>
    </source>
</evidence>
<dbReference type="InterPro" id="IPR011057">
    <property type="entry name" value="Mss4-like_sf"/>
</dbReference>
<dbReference type="InterPro" id="IPR052355">
    <property type="entry name" value="CENP-V-like"/>
</dbReference>
<dbReference type="AlphaFoldDB" id="A0A399QZL2"/>
<organism evidence="5 6">
    <name type="scientific">Henriciella barbarensis</name>
    <dbReference type="NCBI Taxonomy" id="86342"/>
    <lineage>
        <taxon>Bacteria</taxon>
        <taxon>Pseudomonadati</taxon>
        <taxon>Pseudomonadota</taxon>
        <taxon>Alphaproteobacteria</taxon>
        <taxon>Hyphomonadales</taxon>
        <taxon>Hyphomonadaceae</taxon>
        <taxon>Henriciella</taxon>
    </lineage>
</organism>
<dbReference type="Proteomes" id="UP000265431">
    <property type="component" value="Unassembled WGS sequence"/>
</dbReference>
<dbReference type="EMBL" id="QWGB01000005">
    <property type="protein sequence ID" value="RIJ24330.1"/>
    <property type="molecule type" value="Genomic_DNA"/>
</dbReference>
<evidence type="ECO:0000256" key="3">
    <source>
        <dbReference type="ARBA" id="ARBA00022833"/>
    </source>
</evidence>
<proteinExistence type="inferred from homology"/>